<dbReference type="GO" id="GO:0005840">
    <property type="term" value="C:ribosome"/>
    <property type="evidence" value="ECO:0007669"/>
    <property type="project" value="UniProtKB-KW"/>
</dbReference>
<name>T1L1A8_TETUR</name>
<keyword evidence="3" id="KW-0689">Ribosomal protein</keyword>
<dbReference type="Gene3D" id="3.30.420.80">
    <property type="entry name" value="Ribosomal protein S11"/>
    <property type="match status" value="1"/>
</dbReference>
<evidence type="ECO:0000256" key="6">
    <source>
        <dbReference type="SAM" id="MobiDB-lite"/>
    </source>
</evidence>
<keyword evidence="4" id="KW-0496">Mitochondrion</keyword>
<dbReference type="EMBL" id="CAEY01000891">
    <property type="status" value="NOT_ANNOTATED_CDS"/>
    <property type="molecule type" value="Genomic_DNA"/>
</dbReference>
<evidence type="ECO:0008006" key="9">
    <source>
        <dbReference type="Google" id="ProtNLM"/>
    </source>
</evidence>
<reference evidence="7" key="2">
    <citation type="submission" date="2015-06" db="UniProtKB">
        <authorList>
            <consortium name="EnsemblMetazoa"/>
        </authorList>
    </citation>
    <scope>IDENTIFICATION</scope>
</reference>
<dbReference type="GO" id="GO:0003735">
    <property type="term" value="F:structural constituent of ribosome"/>
    <property type="evidence" value="ECO:0007669"/>
    <property type="project" value="InterPro"/>
</dbReference>
<dbReference type="GO" id="GO:0006412">
    <property type="term" value="P:translation"/>
    <property type="evidence" value="ECO:0007669"/>
    <property type="project" value="InterPro"/>
</dbReference>
<proteinExistence type="inferred from homology"/>
<dbReference type="OMA" id="TSEWAIK"/>
<evidence type="ECO:0000256" key="4">
    <source>
        <dbReference type="ARBA" id="ARBA00023128"/>
    </source>
</evidence>
<dbReference type="Proteomes" id="UP000015104">
    <property type="component" value="Unassembled WGS sequence"/>
</dbReference>
<organism evidence="7 8">
    <name type="scientific">Tetranychus urticae</name>
    <name type="common">Two-spotted spider mite</name>
    <dbReference type="NCBI Taxonomy" id="32264"/>
    <lineage>
        <taxon>Eukaryota</taxon>
        <taxon>Metazoa</taxon>
        <taxon>Ecdysozoa</taxon>
        <taxon>Arthropoda</taxon>
        <taxon>Chelicerata</taxon>
        <taxon>Arachnida</taxon>
        <taxon>Acari</taxon>
        <taxon>Acariformes</taxon>
        <taxon>Trombidiformes</taxon>
        <taxon>Prostigmata</taxon>
        <taxon>Eleutherengona</taxon>
        <taxon>Raphignathae</taxon>
        <taxon>Tetranychoidea</taxon>
        <taxon>Tetranychidae</taxon>
        <taxon>Tetranychus</taxon>
    </lineage>
</organism>
<dbReference type="CDD" id="cd00432">
    <property type="entry name" value="Ribosomal_L18_L5e"/>
    <property type="match status" value="1"/>
</dbReference>
<gene>
    <name evidence="7" type="primary">107369357</name>
</gene>
<dbReference type="GO" id="GO:1990904">
    <property type="term" value="C:ribonucleoprotein complex"/>
    <property type="evidence" value="ECO:0007669"/>
    <property type="project" value="UniProtKB-KW"/>
</dbReference>
<evidence type="ECO:0000313" key="8">
    <source>
        <dbReference type="Proteomes" id="UP000015104"/>
    </source>
</evidence>
<evidence type="ECO:0000256" key="3">
    <source>
        <dbReference type="ARBA" id="ARBA00022980"/>
    </source>
</evidence>
<dbReference type="STRING" id="32264.T1L1A8"/>
<feature type="region of interest" description="Disordered" evidence="6">
    <location>
        <begin position="31"/>
        <end position="52"/>
    </location>
</feature>
<reference evidence="8" key="1">
    <citation type="submission" date="2011-08" db="EMBL/GenBank/DDBJ databases">
        <authorList>
            <person name="Rombauts S."/>
        </authorList>
    </citation>
    <scope>NUCLEOTIDE SEQUENCE</scope>
    <source>
        <strain evidence="8">London</strain>
    </source>
</reference>
<comment type="similarity">
    <text evidence="2">Belongs to the universal ribosomal protein uL18 family.</text>
</comment>
<dbReference type="AlphaFoldDB" id="T1L1A8"/>
<dbReference type="eggNOG" id="KOG3333">
    <property type="taxonomic scope" value="Eukaryota"/>
</dbReference>
<dbReference type="InterPro" id="IPR036967">
    <property type="entry name" value="Ribosomal_uS11_sf"/>
</dbReference>
<evidence type="ECO:0000256" key="1">
    <source>
        <dbReference type="ARBA" id="ARBA00004173"/>
    </source>
</evidence>
<dbReference type="HOGENOM" id="CLU_108540_0_0_1"/>
<comment type="subcellular location">
    <subcellularLocation>
        <location evidence="1">Mitochondrion</location>
    </subcellularLocation>
</comment>
<protein>
    <recommendedName>
        <fullName evidence="9">39S ribosomal protein L18, mitochondrial</fullName>
    </recommendedName>
</protein>
<dbReference type="OrthoDB" id="1932324at2759"/>
<evidence type="ECO:0000313" key="7">
    <source>
        <dbReference type="EnsemblMetazoa" id="tetur31g01080.1"/>
    </source>
</evidence>
<keyword evidence="8" id="KW-1185">Reference proteome</keyword>
<evidence type="ECO:0000256" key="5">
    <source>
        <dbReference type="ARBA" id="ARBA00023274"/>
    </source>
</evidence>
<keyword evidence="5" id="KW-0687">Ribonucleoprotein</keyword>
<evidence type="ECO:0000256" key="2">
    <source>
        <dbReference type="ARBA" id="ARBA00007116"/>
    </source>
</evidence>
<accession>T1L1A8</accession>
<dbReference type="KEGG" id="tut:107369357"/>
<dbReference type="EnsemblMetazoa" id="tetur31g01080.1">
    <property type="protein sequence ID" value="tetur31g01080.1"/>
    <property type="gene ID" value="tetur31g01080"/>
</dbReference>
<sequence>MSILFNTQRRYFAGYITKRITRVQSDIELTPEDVAKGQSGPNDFPPSQLENRNPRNLEQLSFEVKPLGWELDKTAKCFWNKVVLEKFRNRYEAKLIHHSGRVIIRASTDEDGVASQLNSLIDMEAVENLGQILARRCLEGGILYAFNGITPEQLQSPKTVAFLDGITKSGLSLREPLFIWPRRRRDL</sequence>
<dbReference type="GO" id="GO:0005739">
    <property type="term" value="C:mitochondrion"/>
    <property type="evidence" value="ECO:0007669"/>
    <property type="project" value="UniProtKB-SubCell"/>
</dbReference>
<dbReference type="SUPFAM" id="SSF53137">
    <property type="entry name" value="Translational machinery components"/>
    <property type="match status" value="1"/>
</dbReference>
<dbReference type="InterPro" id="IPR057268">
    <property type="entry name" value="Ribosomal_L18"/>
</dbReference>